<feature type="chain" id="PRO_5012091300" evidence="1">
    <location>
        <begin position="23"/>
        <end position="1347"/>
    </location>
</feature>
<sequence length="1347" mass="160652">MKTSPIILLLIFSSFQSNLYESAPSGSDENELENKENAKLCINILEYIHISEKLSRYSEESFKKKCSDVIKNIKKNIPHNINEQNEFILSLIHTRSLHASEAEEDEYALTNIISKLENNKNLKYINKKARNIIRYNKFILEISDTKDVEEFLVLRSEKDEYMWKPKENIVKNIKESFKYHSYYFQINENEINLKSEVSHINFIEIYKENICLHNIHLCQKFYQQVEIYLKMKAIFLNIMSHIGKKCKLISKEDILKVLSMKKKKEDVIQILDEPILEGDLYVIENIILNKKEENLLELHKLDNKKNKKIIYAHKAAKIINIKKELNNKEKYEELMNSVKTYLLSITSIDKDISAFVEELDNDDIEKFLTDLNFFIYYGFLFINEDKSWITEEDVIPTFVNLYRANNIVFLYILKTAYEENKNSEHLAYNFYNLNKFPYVESRSLINNFKIKNEYTNLKELDKKKVTQHFTKNLTEFLKQFKVSPSDSTKIQFFFKMAFKDCNINQNYSKDSMDLWLNLLYTYDKFGWFYVHPNDVIESIKKEHFVRHILSYRNFNLKNGHLLMYLDTQVSKLVDLIHLALKMDKSLYSLDFSLDNNFFKYGNDFHILKTNILKTKFSYDYADSIANNYFFFDEKKNDVFNTMYNNKYYKNIPNIYSLAYQLFNELAININVITNTPLKRRLKDKSSYAYFTILNIIGKNHDIYSKSYRYVFASYILALVFFIESHIDISRYKPKDLFFLKQSYPLIEQKYADAFLVVKKRCSLLYNFINIKNNSDSSELSHLEEVMKILSLVIIVLWGKESKKSLYYDKNVSLYKKLMISCIFNGGKSIQEKLVEDITNSCDISFYGLTPKILVEIIEINLSINKWNPVTIEKLAYSFVLNCKLQINIYDSMNMENISLKNFSKLAVAPELLKTYHCFKLGRQAAKLLESIILKKKFVRFRVNDAIDVYDFFYIKKVVSKNVAAEFKEFLRDKAKYEKKQTEIIMQSSPLTEEQTKNLIDNYSCYWFSNFENFRTLWMHVSSKLGTGTYIKNFFSEIWANIHYIFKKKKQVKDVEYFPVKISELNLLDFYSPLVISEIYCQEQMQIFFFNLKDNKEENRSEIPDKIKTAYFQCKYNYYKENHSDFIHRIQPNHFMNKKVYVIKQPYYLIHNIDNVYETKLIRLFLTEKTLDYLLMDDINIPECFGRCTTKHFNRVILEDQNPKERDVIIKNALVPEHNLHNKRKKMIIYVNESYVHNLNTDYLTKERIRKIDIENNSVKVCMGKSTYFLNSFLNKSHFNLSHKPVYDFPPNHNFLIFLKKNEHLINKNPNHECFINYDLSINNLDVEDPYHEISEDLIKNLYILKNK</sequence>
<dbReference type="KEGG" id="prel:PRELSG_0727000"/>
<dbReference type="OrthoDB" id="391866at2759"/>
<evidence type="ECO:0000313" key="2">
    <source>
        <dbReference type="EMBL" id="CRG99505.1"/>
    </source>
</evidence>
<keyword evidence="1" id="KW-0732">Signal</keyword>
<dbReference type="OMA" id="DVYDFFY"/>
<feature type="signal peptide" evidence="1">
    <location>
        <begin position="1"/>
        <end position="22"/>
    </location>
</feature>
<evidence type="ECO:0000256" key="1">
    <source>
        <dbReference type="SAM" id="SignalP"/>
    </source>
</evidence>
<evidence type="ECO:0000313" key="3">
    <source>
        <dbReference type="Proteomes" id="UP000220158"/>
    </source>
</evidence>
<gene>
    <name evidence="2" type="primary">RhopH2</name>
    <name evidence="2" type="ORF">PRELSG_0727000</name>
</gene>
<protein>
    <submittedName>
        <fullName evidence="2">High molecular weight rhoptry protein 2, putative</fullName>
    </submittedName>
</protein>
<dbReference type="VEuPathDB" id="PlasmoDB:PRELSG_0727000"/>
<organism evidence="2 3">
    <name type="scientific">Plasmodium relictum</name>
    <dbReference type="NCBI Taxonomy" id="85471"/>
    <lineage>
        <taxon>Eukaryota</taxon>
        <taxon>Sar</taxon>
        <taxon>Alveolata</taxon>
        <taxon>Apicomplexa</taxon>
        <taxon>Aconoidasida</taxon>
        <taxon>Haemosporida</taxon>
        <taxon>Plasmodiidae</taxon>
        <taxon>Plasmodium</taxon>
        <taxon>Plasmodium (Haemamoeba)</taxon>
    </lineage>
</organism>
<dbReference type="Proteomes" id="UP000220158">
    <property type="component" value="Chromosome 7"/>
</dbReference>
<dbReference type="GeneID" id="39735607"/>
<accession>A0A1J1H438</accession>
<dbReference type="RefSeq" id="XP_028532511.1">
    <property type="nucleotide sequence ID" value="XM_028675975.1"/>
</dbReference>
<reference evidence="2 3" key="1">
    <citation type="submission" date="2015-04" db="EMBL/GenBank/DDBJ databases">
        <authorList>
            <consortium name="Pathogen Informatics"/>
        </authorList>
    </citation>
    <scope>NUCLEOTIDE SEQUENCE [LARGE SCALE GENOMIC DNA]</scope>
    <source>
        <strain evidence="2 3">SGS1</strain>
    </source>
</reference>
<keyword evidence="3" id="KW-1185">Reference proteome</keyword>
<name>A0A1J1H438_PLARL</name>
<dbReference type="EMBL" id="LN835302">
    <property type="protein sequence ID" value="CRG99505.1"/>
    <property type="molecule type" value="Genomic_DNA"/>
</dbReference>
<proteinExistence type="predicted"/>